<dbReference type="InterPro" id="IPR046960">
    <property type="entry name" value="PPR_At4g14850-like_plant"/>
</dbReference>
<dbReference type="PANTHER" id="PTHR47926">
    <property type="entry name" value="PENTATRICOPEPTIDE REPEAT-CONTAINING PROTEIN"/>
    <property type="match status" value="1"/>
</dbReference>
<accession>A0A7J8YJ67</accession>
<sequence length="111" mass="12472">MKDDGVEVSIEHYCCVVDLFSRAGRLAEAENFILASGFKNNPIMWRALLSSCRVYKDTVAGKRAAMKVIELEPQDSSSYVLLHNIYADAAVEPLAARIRELMQQRGVRKEP</sequence>
<dbReference type="GO" id="GO:0009451">
    <property type="term" value="P:RNA modification"/>
    <property type="evidence" value="ECO:0007669"/>
    <property type="project" value="InterPro"/>
</dbReference>
<protein>
    <recommendedName>
        <fullName evidence="3">Pentatricopeptide repeat-containing protein</fullName>
    </recommendedName>
</protein>
<dbReference type="Pfam" id="PF20431">
    <property type="entry name" value="E_motif"/>
    <property type="match status" value="1"/>
</dbReference>
<dbReference type="InterPro" id="IPR046848">
    <property type="entry name" value="E_motif"/>
</dbReference>
<name>A0A7J8YJ67_GOSAI</name>
<organism evidence="1 2">
    <name type="scientific">Gossypium aridum</name>
    <name type="common">American cotton</name>
    <name type="synonym">Erioxylum aridum</name>
    <dbReference type="NCBI Taxonomy" id="34290"/>
    <lineage>
        <taxon>Eukaryota</taxon>
        <taxon>Viridiplantae</taxon>
        <taxon>Streptophyta</taxon>
        <taxon>Embryophyta</taxon>
        <taxon>Tracheophyta</taxon>
        <taxon>Spermatophyta</taxon>
        <taxon>Magnoliopsida</taxon>
        <taxon>eudicotyledons</taxon>
        <taxon>Gunneridae</taxon>
        <taxon>Pentapetalae</taxon>
        <taxon>rosids</taxon>
        <taxon>malvids</taxon>
        <taxon>Malvales</taxon>
        <taxon>Malvaceae</taxon>
        <taxon>Malvoideae</taxon>
        <taxon>Gossypium</taxon>
    </lineage>
</organism>
<evidence type="ECO:0000313" key="1">
    <source>
        <dbReference type="EMBL" id="MBA0699330.1"/>
    </source>
</evidence>
<evidence type="ECO:0008006" key="3">
    <source>
        <dbReference type="Google" id="ProtNLM"/>
    </source>
</evidence>
<keyword evidence="2" id="KW-1185">Reference proteome</keyword>
<dbReference type="Gene3D" id="1.25.40.10">
    <property type="entry name" value="Tetratricopeptide repeat domain"/>
    <property type="match status" value="1"/>
</dbReference>
<dbReference type="AlphaFoldDB" id="A0A7J8YJ67"/>
<evidence type="ECO:0000313" key="2">
    <source>
        <dbReference type="Proteomes" id="UP000593577"/>
    </source>
</evidence>
<dbReference type="InterPro" id="IPR011990">
    <property type="entry name" value="TPR-like_helical_dom_sf"/>
</dbReference>
<reference evidence="1 2" key="1">
    <citation type="journal article" date="2019" name="Genome Biol. Evol.">
        <title>Insights into the evolution of the New World diploid cottons (Gossypium, subgenus Houzingenia) based on genome sequencing.</title>
        <authorList>
            <person name="Grover C.E."/>
            <person name="Arick M.A. 2nd"/>
            <person name="Thrash A."/>
            <person name="Conover J.L."/>
            <person name="Sanders W.S."/>
            <person name="Peterson D.G."/>
            <person name="Frelichowski J.E."/>
            <person name="Scheffler J.A."/>
            <person name="Scheffler B.E."/>
            <person name="Wendel J.F."/>
        </authorList>
    </citation>
    <scope>NUCLEOTIDE SEQUENCE [LARGE SCALE GENOMIC DNA]</scope>
    <source>
        <strain evidence="1">185</strain>
        <tissue evidence="1">Leaf</tissue>
    </source>
</reference>
<dbReference type="Proteomes" id="UP000593577">
    <property type="component" value="Unassembled WGS sequence"/>
</dbReference>
<dbReference type="EMBL" id="JABFAA010000013">
    <property type="protein sequence ID" value="MBA0699330.1"/>
    <property type="molecule type" value="Genomic_DNA"/>
</dbReference>
<dbReference type="GO" id="GO:0003723">
    <property type="term" value="F:RNA binding"/>
    <property type="evidence" value="ECO:0007669"/>
    <property type="project" value="InterPro"/>
</dbReference>
<proteinExistence type="predicted"/>
<comment type="caution">
    <text evidence="1">The sequence shown here is derived from an EMBL/GenBank/DDBJ whole genome shotgun (WGS) entry which is preliminary data.</text>
</comment>
<dbReference type="PANTHER" id="PTHR47926:SF381">
    <property type="entry name" value="DYW DOMAIN-CONTAINING PROTEIN"/>
    <property type="match status" value="1"/>
</dbReference>
<gene>
    <name evidence="1" type="ORF">Goari_000978</name>
</gene>
<feature type="non-terminal residue" evidence="1">
    <location>
        <position position="111"/>
    </location>
</feature>